<keyword evidence="2" id="KW-0805">Transcription regulation</keyword>
<feature type="compositionally biased region" description="Polar residues" evidence="6">
    <location>
        <begin position="75"/>
        <end position="102"/>
    </location>
</feature>
<dbReference type="EMBL" id="KV878125">
    <property type="protein sequence ID" value="OJI97593.1"/>
    <property type="molecule type" value="Genomic_DNA"/>
</dbReference>
<dbReference type="CDD" id="cd00067">
    <property type="entry name" value="GAL4"/>
    <property type="match status" value="1"/>
</dbReference>
<dbReference type="PANTHER" id="PTHR37534">
    <property type="entry name" value="TRANSCRIPTIONAL ACTIVATOR PROTEIN UGA3"/>
    <property type="match status" value="1"/>
</dbReference>
<dbReference type="AlphaFoldDB" id="A0A1L9P815"/>
<feature type="domain" description="Zn(2)-C6 fungal-type" evidence="7">
    <location>
        <begin position="21"/>
        <end position="50"/>
    </location>
</feature>
<accession>A0A1L9P815</accession>
<comment type="subcellular location">
    <subcellularLocation>
        <location evidence="1">Nucleus</location>
    </subcellularLocation>
</comment>
<evidence type="ECO:0000256" key="5">
    <source>
        <dbReference type="ARBA" id="ARBA00023242"/>
    </source>
</evidence>
<dbReference type="SUPFAM" id="SSF57701">
    <property type="entry name" value="Zn2/Cys6 DNA-binding domain"/>
    <property type="match status" value="1"/>
</dbReference>
<keyword evidence="5" id="KW-0539">Nucleus</keyword>
<dbReference type="VEuPathDB" id="FungiDB:ASPVEDRAFT_24536"/>
<evidence type="ECO:0000256" key="3">
    <source>
        <dbReference type="ARBA" id="ARBA00023125"/>
    </source>
</evidence>
<dbReference type="PROSITE" id="PS50048">
    <property type="entry name" value="ZN2_CY6_FUNGAL_2"/>
    <property type="match status" value="1"/>
</dbReference>
<dbReference type="Gene3D" id="4.10.240.10">
    <property type="entry name" value="Zn(2)-C6 fungal-type DNA-binding domain"/>
    <property type="match status" value="1"/>
</dbReference>
<evidence type="ECO:0000256" key="1">
    <source>
        <dbReference type="ARBA" id="ARBA00004123"/>
    </source>
</evidence>
<evidence type="ECO:0000313" key="9">
    <source>
        <dbReference type="Proteomes" id="UP000184073"/>
    </source>
</evidence>
<dbReference type="GO" id="GO:0008270">
    <property type="term" value="F:zinc ion binding"/>
    <property type="evidence" value="ECO:0007669"/>
    <property type="project" value="InterPro"/>
</dbReference>
<dbReference type="PROSITE" id="PS00463">
    <property type="entry name" value="ZN2_CY6_FUNGAL_1"/>
    <property type="match status" value="1"/>
</dbReference>
<keyword evidence="4" id="KW-0804">Transcription</keyword>
<keyword evidence="9" id="KW-1185">Reference proteome</keyword>
<evidence type="ECO:0000313" key="8">
    <source>
        <dbReference type="EMBL" id="OJI97593.1"/>
    </source>
</evidence>
<dbReference type="GO" id="GO:0005634">
    <property type="term" value="C:nucleus"/>
    <property type="evidence" value="ECO:0007669"/>
    <property type="project" value="UniProtKB-SubCell"/>
</dbReference>
<dbReference type="Pfam" id="PF00172">
    <property type="entry name" value="Zn_clus"/>
    <property type="match status" value="1"/>
</dbReference>
<dbReference type="Proteomes" id="UP000184073">
    <property type="component" value="Unassembled WGS sequence"/>
</dbReference>
<dbReference type="Pfam" id="PF11951">
    <property type="entry name" value="Fungal_trans_2"/>
    <property type="match status" value="1"/>
</dbReference>
<keyword evidence="3" id="KW-0238">DNA-binding</keyword>
<sequence length="586" mass="65421">MDGAPRLARSRRPRRVKTFTGCMTCRTRHLKCDETRPGCRRCADAQLDCSGYPGYRAAVQWKEVRGLSDFGISQTEPAASAPNTSLTWHHAQCSPTPSQDGSVASDPPHHPQDQPASTHGSPQIPMGQSQSVSPAHYNFPPEPCPSRLPLGPQDVPDSVDPAQEDNTTTCPVPRPVESPVSPSLSPRFHGAERHIDLAPSSHLQRRCIEHWVNHLSDALSSVPGSMNPLKRFFMPIALVGAMSSASSSTGSAALFYLICSASAFHLSGRIADSQESARYMTLGLSHQNRGIRHLQHNLVKDDPDERESVLASLLMCLTYEPVTVERDFWLTHLRGASQWLQKTDIASWAHNESTVVMYQMLAGTATMLRSQIASESVAHDDNFHFRLDTMSEPYHLHHIFGLPKVCLNSISNMIGMAVRSRQQNLLITVDLDQLETELYLSIPPECKVPAATRGQDELVHHYSHLFYLGSIIYCKRRLRAAPLSDVQPLVEQACDHIEALANYRSRQYSPILWPVAVAVFEAQDIGLRTRILQWVDIIIEQSTLSIWQKFKPLLCSLWETRRVPGQEEVQWDDFLGDPSTPSIMIV</sequence>
<dbReference type="SMART" id="SM00066">
    <property type="entry name" value="GAL4"/>
    <property type="match status" value="1"/>
</dbReference>
<dbReference type="STRING" id="1036611.A0A1L9P815"/>
<protein>
    <recommendedName>
        <fullName evidence="7">Zn(2)-C6 fungal-type domain-containing protein</fullName>
    </recommendedName>
</protein>
<dbReference type="InterPro" id="IPR036864">
    <property type="entry name" value="Zn2-C6_fun-type_DNA-bd_sf"/>
</dbReference>
<dbReference type="GO" id="GO:0000976">
    <property type="term" value="F:transcription cis-regulatory region binding"/>
    <property type="evidence" value="ECO:0007669"/>
    <property type="project" value="TreeGrafter"/>
</dbReference>
<feature type="region of interest" description="Disordered" evidence="6">
    <location>
        <begin position="75"/>
        <end position="187"/>
    </location>
</feature>
<dbReference type="InterPro" id="IPR001138">
    <property type="entry name" value="Zn2Cys6_DnaBD"/>
</dbReference>
<dbReference type="RefSeq" id="XP_040663356.1">
    <property type="nucleotide sequence ID" value="XM_040809679.1"/>
</dbReference>
<gene>
    <name evidence="8" type="ORF">ASPVEDRAFT_24536</name>
</gene>
<organism evidence="8 9">
    <name type="scientific">Aspergillus versicolor CBS 583.65</name>
    <dbReference type="NCBI Taxonomy" id="1036611"/>
    <lineage>
        <taxon>Eukaryota</taxon>
        <taxon>Fungi</taxon>
        <taxon>Dikarya</taxon>
        <taxon>Ascomycota</taxon>
        <taxon>Pezizomycotina</taxon>
        <taxon>Eurotiomycetes</taxon>
        <taxon>Eurotiomycetidae</taxon>
        <taxon>Eurotiales</taxon>
        <taxon>Aspergillaceae</taxon>
        <taxon>Aspergillus</taxon>
        <taxon>Aspergillus subgen. Nidulantes</taxon>
    </lineage>
</organism>
<feature type="compositionally biased region" description="Polar residues" evidence="6">
    <location>
        <begin position="114"/>
        <end position="133"/>
    </location>
</feature>
<dbReference type="PANTHER" id="PTHR37534:SF49">
    <property type="entry name" value="LYSINE BIOSYNTHESIS REGULATORY PROTEIN LYS14"/>
    <property type="match status" value="1"/>
</dbReference>
<dbReference type="OrthoDB" id="3477330at2759"/>
<dbReference type="InterPro" id="IPR021858">
    <property type="entry name" value="Fun_TF"/>
</dbReference>
<evidence type="ECO:0000256" key="2">
    <source>
        <dbReference type="ARBA" id="ARBA00023015"/>
    </source>
</evidence>
<dbReference type="GO" id="GO:0000981">
    <property type="term" value="F:DNA-binding transcription factor activity, RNA polymerase II-specific"/>
    <property type="evidence" value="ECO:0007669"/>
    <property type="project" value="InterPro"/>
</dbReference>
<proteinExistence type="predicted"/>
<evidence type="ECO:0000256" key="4">
    <source>
        <dbReference type="ARBA" id="ARBA00023163"/>
    </source>
</evidence>
<name>A0A1L9P815_ASPVE</name>
<reference evidence="9" key="1">
    <citation type="journal article" date="2017" name="Genome Biol.">
        <title>Comparative genomics reveals high biological diversity and specific adaptations in the industrially and medically important fungal genus Aspergillus.</title>
        <authorList>
            <person name="de Vries R.P."/>
            <person name="Riley R."/>
            <person name="Wiebenga A."/>
            <person name="Aguilar-Osorio G."/>
            <person name="Amillis S."/>
            <person name="Uchima C.A."/>
            <person name="Anderluh G."/>
            <person name="Asadollahi M."/>
            <person name="Askin M."/>
            <person name="Barry K."/>
            <person name="Battaglia E."/>
            <person name="Bayram O."/>
            <person name="Benocci T."/>
            <person name="Braus-Stromeyer S.A."/>
            <person name="Caldana C."/>
            <person name="Canovas D."/>
            <person name="Cerqueira G.C."/>
            <person name="Chen F."/>
            <person name="Chen W."/>
            <person name="Choi C."/>
            <person name="Clum A."/>
            <person name="Dos Santos R.A."/>
            <person name="Damasio A.R."/>
            <person name="Diallinas G."/>
            <person name="Emri T."/>
            <person name="Fekete E."/>
            <person name="Flipphi M."/>
            <person name="Freyberg S."/>
            <person name="Gallo A."/>
            <person name="Gournas C."/>
            <person name="Habgood R."/>
            <person name="Hainaut M."/>
            <person name="Harispe M.L."/>
            <person name="Henrissat B."/>
            <person name="Hilden K.S."/>
            <person name="Hope R."/>
            <person name="Hossain A."/>
            <person name="Karabika E."/>
            <person name="Karaffa L."/>
            <person name="Karanyi Z."/>
            <person name="Krasevec N."/>
            <person name="Kuo A."/>
            <person name="Kusch H."/>
            <person name="LaButti K."/>
            <person name="Lagendijk E.L."/>
            <person name="Lapidus A."/>
            <person name="Levasseur A."/>
            <person name="Lindquist E."/>
            <person name="Lipzen A."/>
            <person name="Logrieco A.F."/>
            <person name="MacCabe A."/>
            <person name="Maekelae M.R."/>
            <person name="Malavazi I."/>
            <person name="Melin P."/>
            <person name="Meyer V."/>
            <person name="Mielnichuk N."/>
            <person name="Miskei M."/>
            <person name="Molnar A.P."/>
            <person name="Mule G."/>
            <person name="Ngan C.Y."/>
            <person name="Orejas M."/>
            <person name="Orosz E."/>
            <person name="Ouedraogo J.P."/>
            <person name="Overkamp K.M."/>
            <person name="Park H.-S."/>
            <person name="Perrone G."/>
            <person name="Piumi F."/>
            <person name="Punt P.J."/>
            <person name="Ram A.F."/>
            <person name="Ramon A."/>
            <person name="Rauscher S."/>
            <person name="Record E."/>
            <person name="Riano-Pachon D.M."/>
            <person name="Robert V."/>
            <person name="Roehrig J."/>
            <person name="Ruller R."/>
            <person name="Salamov A."/>
            <person name="Salih N.S."/>
            <person name="Samson R.A."/>
            <person name="Sandor E."/>
            <person name="Sanguinetti M."/>
            <person name="Schuetze T."/>
            <person name="Sepcic K."/>
            <person name="Shelest E."/>
            <person name="Sherlock G."/>
            <person name="Sophianopoulou V."/>
            <person name="Squina F.M."/>
            <person name="Sun H."/>
            <person name="Susca A."/>
            <person name="Todd R.B."/>
            <person name="Tsang A."/>
            <person name="Unkles S.E."/>
            <person name="van de Wiele N."/>
            <person name="van Rossen-Uffink D."/>
            <person name="Oliveira J.V."/>
            <person name="Vesth T.C."/>
            <person name="Visser J."/>
            <person name="Yu J.-H."/>
            <person name="Zhou M."/>
            <person name="Andersen M.R."/>
            <person name="Archer D.B."/>
            <person name="Baker S.E."/>
            <person name="Benoit I."/>
            <person name="Brakhage A.A."/>
            <person name="Braus G.H."/>
            <person name="Fischer R."/>
            <person name="Frisvad J.C."/>
            <person name="Goldman G.H."/>
            <person name="Houbraken J."/>
            <person name="Oakley B."/>
            <person name="Pocsi I."/>
            <person name="Scazzocchio C."/>
            <person name="Seiboth B."/>
            <person name="vanKuyk P.A."/>
            <person name="Wortman J."/>
            <person name="Dyer P.S."/>
            <person name="Grigoriev I.V."/>
        </authorList>
    </citation>
    <scope>NUCLEOTIDE SEQUENCE [LARGE SCALE GENOMIC DNA]</scope>
    <source>
        <strain evidence="9">CBS 583.65</strain>
    </source>
</reference>
<dbReference type="GO" id="GO:0045944">
    <property type="term" value="P:positive regulation of transcription by RNA polymerase II"/>
    <property type="evidence" value="ECO:0007669"/>
    <property type="project" value="TreeGrafter"/>
</dbReference>
<dbReference type="GeneID" id="63725190"/>
<feature type="compositionally biased region" description="Low complexity" evidence="6">
    <location>
        <begin position="175"/>
        <end position="186"/>
    </location>
</feature>
<evidence type="ECO:0000259" key="7">
    <source>
        <dbReference type="PROSITE" id="PS50048"/>
    </source>
</evidence>
<evidence type="ECO:0000256" key="6">
    <source>
        <dbReference type="SAM" id="MobiDB-lite"/>
    </source>
</evidence>